<comment type="caution">
    <text evidence="4">The sequence shown here is derived from an EMBL/GenBank/DDBJ whole genome shotgun (WGS) entry which is preliminary data.</text>
</comment>
<comment type="similarity">
    <text evidence="1">Belongs to the Rv1128c/1148c/1588c/1702c/1945/3466 family.</text>
</comment>
<dbReference type="AlphaFoldDB" id="A0A3M8AM81"/>
<dbReference type="SMART" id="SM00507">
    <property type="entry name" value="HNHc"/>
    <property type="match status" value="1"/>
</dbReference>
<protein>
    <submittedName>
        <fullName evidence="4">HNH endonuclease</fullName>
    </submittedName>
</protein>
<dbReference type="GO" id="GO:0003676">
    <property type="term" value="F:nucleic acid binding"/>
    <property type="evidence" value="ECO:0007669"/>
    <property type="project" value="InterPro"/>
</dbReference>
<feature type="domain" description="HNH nuclease" evidence="3">
    <location>
        <begin position="363"/>
        <end position="415"/>
    </location>
</feature>
<dbReference type="OrthoDB" id="3261064at2"/>
<dbReference type="EMBL" id="RHHB01000001">
    <property type="protein sequence ID" value="RNB52310.1"/>
    <property type="molecule type" value="Genomic_DNA"/>
</dbReference>
<evidence type="ECO:0000313" key="5">
    <source>
        <dbReference type="Proteomes" id="UP000275048"/>
    </source>
</evidence>
<evidence type="ECO:0000313" key="4">
    <source>
        <dbReference type="EMBL" id="RNB52310.1"/>
    </source>
</evidence>
<proteinExistence type="inferred from homology"/>
<keyword evidence="4" id="KW-0540">Nuclease</keyword>
<dbReference type="Pfam" id="PF02720">
    <property type="entry name" value="DUF222"/>
    <property type="match status" value="1"/>
</dbReference>
<dbReference type="CDD" id="cd00085">
    <property type="entry name" value="HNHc"/>
    <property type="match status" value="1"/>
</dbReference>
<dbReference type="Gene3D" id="1.10.30.50">
    <property type="match status" value="1"/>
</dbReference>
<dbReference type="GO" id="GO:0004519">
    <property type="term" value="F:endonuclease activity"/>
    <property type="evidence" value="ECO:0007669"/>
    <property type="project" value="UniProtKB-KW"/>
</dbReference>
<evidence type="ECO:0000259" key="3">
    <source>
        <dbReference type="SMART" id="SM00507"/>
    </source>
</evidence>
<keyword evidence="5" id="KW-1185">Reference proteome</keyword>
<keyword evidence="4" id="KW-0255">Endonuclease</keyword>
<keyword evidence="4" id="KW-0378">Hydrolase</keyword>
<gene>
    <name evidence="4" type="ORF">EDM22_00970</name>
</gene>
<dbReference type="Proteomes" id="UP000275048">
    <property type="component" value="Unassembled WGS sequence"/>
</dbReference>
<organism evidence="4 5">
    <name type="scientific">Agromyces tardus</name>
    <dbReference type="NCBI Taxonomy" id="2583849"/>
    <lineage>
        <taxon>Bacteria</taxon>
        <taxon>Bacillati</taxon>
        <taxon>Actinomycetota</taxon>
        <taxon>Actinomycetes</taxon>
        <taxon>Micrococcales</taxon>
        <taxon>Microbacteriaceae</taxon>
        <taxon>Agromyces</taxon>
    </lineage>
</organism>
<dbReference type="InterPro" id="IPR003870">
    <property type="entry name" value="DUF222"/>
</dbReference>
<dbReference type="InterPro" id="IPR003615">
    <property type="entry name" value="HNH_nuc"/>
</dbReference>
<accession>A0A3M8AM81</accession>
<name>A0A3M8AM81_9MICO</name>
<sequence length="492" mass="52500">MTPMATPLLESAADVSERALIDEVFVGEVFDEVFVTAWADEATMAGAAAGVEAALAADLALLESLERTIRWAQAEQYRVIEAARVRHAQIEGVTEVSSPAQREFATRSFVAEIATTLVVPEAAAGRFVADAGRLTGARAATLEALAAGAVSVGHVRSMLEITQTMPADAAGDLERLALADAAMRTSAAFRGRVHRLRERLHPASLSERRARAAEDRRVALDSAPDGMAWLSLFLQAERAVAIVERLDALAAASDPDRPDCRTRAQRAADVAGDLLLAGTLDAADHHLAAATGRVAAQIVVTVPVLSLLGVTDEPAELDGYGPIDAETARRLAAHAPSVQRLLVHPETGAALSYSRTRYRVAADLAGYLRVRDGRCRFPGCARRARHADLDHIVAWAQGGSTSAENLAHLCRAHHRLKHESGWRMAHEPDGVIRWTSPVGHVLRTLPERPFLPVPGPTGSRPPSTPPNPQAPTFLRPDADPDPPWLHAASAAA</sequence>
<feature type="region of interest" description="Disordered" evidence="2">
    <location>
        <begin position="446"/>
        <end position="492"/>
    </location>
</feature>
<dbReference type="GO" id="GO:0008270">
    <property type="term" value="F:zinc ion binding"/>
    <property type="evidence" value="ECO:0007669"/>
    <property type="project" value="InterPro"/>
</dbReference>
<dbReference type="Pfam" id="PF01844">
    <property type="entry name" value="HNH"/>
    <property type="match status" value="1"/>
</dbReference>
<evidence type="ECO:0000256" key="1">
    <source>
        <dbReference type="ARBA" id="ARBA00023450"/>
    </source>
</evidence>
<reference evidence="4 5" key="1">
    <citation type="submission" date="2018-10" db="EMBL/GenBank/DDBJ databases">
        <title>Isolation, diversity and antibacterial activity of antinobacteria from the wheat rhizosphere soil.</title>
        <authorList>
            <person name="Sun T."/>
        </authorList>
    </citation>
    <scope>NUCLEOTIDE SEQUENCE [LARGE SCALE GENOMIC DNA]</scope>
    <source>
        <strain evidence="4 5">SJ-23</strain>
    </source>
</reference>
<dbReference type="InterPro" id="IPR002711">
    <property type="entry name" value="HNH"/>
</dbReference>
<evidence type="ECO:0000256" key="2">
    <source>
        <dbReference type="SAM" id="MobiDB-lite"/>
    </source>
</evidence>